<keyword evidence="8" id="KW-0472">Membrane</keyword>
<dbReference type="EMBL" id="MFNF01000061">
    <property type="protein sequence ID" value="OGG99023.1"/>
    <property type="molecule type" value="Genomic_DNA"/>
</dbReference>
<dbReference type="InterPro" id="IPR003594">
    <property type="entry name" value="HATPase_dom"/>
</dbReference>
<dbReference type="GO" id="GO:0003677">
    <property type="term" value="F:DNA binding"/>
    <property type="evidence" value="ECO:0007669"/>
    <property type="project" value="InterPro"/>
</dbReference>
<dbReference type="PROSITE" id="PS50110">
    <property type="entry name" value="RESPONSE_REGULATORY"/>
    <property type="match status" value="1"/>
</dbReference>
<dbReference type="AlphaFoldDB" id="A0A1F6GLN2"/>
<dbReference type="Pfam" id="PF00072">
    <property type="entry name" value="Response_reg"/>
    <property type="match status" value="1"/>
</dbReference>
<dbReference type="InterPro" id="IPR001789">
    <property type="entry name" value="Sig_transdc_resp-reg_receiver"/>
</dbReference>
<evidence type="ECO:0000259" key="10">
    <source>
        <dbReference type="PROSITE" id="PS50110"/>
    </source>
</evidence>
<dbReference type="SMART" id="SM00387">
    <property type="entry name" value="HATPase_c"/>
    <property type="match status" value="1"/>
</dbReference>
<dbReference type="Pfam" id="PF07696">
    <property type="entry name" value="7TMR-DISMED2"/>
    <property type="match status" value="1"/>
</dbReference>
<dbReference type="Gene3D" id="1.10.287.130">
    <property type="match status" value="1"/>
</dbReference>
<proteinExistence type="predicted"/>
<keyword evidence="8" id="KW-1133">Transmembrane helix</keyword>
<feature type="transmembrane region" description="Helical" evidence="8">
    <location>
        <begin position="302"/>
        <end position="322"/>
    </location>
</feature>
<reference evidence="11 12" key="1">
    <citation type="journal article" date="2016" name="Nat. Commun.">
        <title>Thousands of microbial genomes shed light on interconnected biogeochemical processes in an aquifer system.</title>
        <authorList>
            <person name="Anantharaman K."/>
            <person name="Brown C.T."/>
            <person name="Hug L.A."/>
            <person name="Sharon I."/>
            <person name="Castelle C.J."/>
            <person name="Probst A.J."/>
            <person name="Thomas B.C."/>
            <person name="Singh A."/>
            <person name="Wilkins M.J."/>
            <person name="Karaoz U."/>
            <person name="Brodie E.L."/>
            <person name="Williams K.H."/>
            <person name="Hubbard S.S."/>
            <person name="Banfield J.F."/>
        </authorList>
    </citation>
    <scope>NUCLEOTIDE SEQUENCE [LARGE SCALE GENOMIC DNA]</scope>
</reference>
<dbReference type="InterPro" id="IPR011006">
    <property type="entry name" value="CheY-like_superfamily"/>
</dbReference>
<dbReference type="Gene3D" id="2.40.50.1020">
    <property type="entry name" value="LytTr DNA-binding domain"/>
    <property type="match status" value="1"/>
</dbReference>
<feature type="transmembrane region" description="Helical" evidence="8">
    <location>
        <begin position="358"/>
        <end position="380"/>
    </location>
</feature>
<dbReference type="Gene3D" id="3.40.50.2300">
    <property type="match status" value="1"/>
</dbReference>
<dbReference type="CDD" id="cd16922">
    <property type="entry name" value="HATPase_EvgS-ArcB-TorS-like"/>
    <property type="match status" value="1"/>
</dbReference>
<evidence type="ECO:0000256" key="8">
    <source>
        <dbReference type="SAM" id="Phobius"/>
    </source>
</evidence>
<feature type="region of interest" description="Disordered" evidence="7">
    <location>
        <begin position="663"/>
        <end position="699"/>
    </location>
</feature>
<dbReference type="Pfam" id="PF00512">
    <property type="entry name" value="HisKA"/>
    <property type="match status" value="1"/>
</dbReference>
<keyword evidence="4" id="KW-0808">Transferase</keyword>
<dbReference type="SMART" id="SM00448">
    <property type="entry name" value="REC"/>
    <property type="match status" value="1"/>
</dbReference>
<evidence type="ECO:0000313" key="11">
    <source>
        <dbReference type="EMBL" id="OGG99023.1"/>
    </source>
</evidence>
<feature type="compositionally biased region" description="Pro residues" evidence="7">
    <location>
        <begin position="668"/>
        <end position="678"/>
    </location>
</feature>
<comment type="catalytic activity">
    <reaction evidence="1">
        <text>ATP + protein L-histidine = ADP + protein N-phospho-L-histidine.</text>
        <dbReference type="EC" id="2.7.13.3"/>
    </reaction>
</comment>
<dbReference type="InterPro" id="IPR036097">
    <property type="entry name" value="HisK_dim/P_sf"/>
</dbReference>
<feature type="domain" description="Histidine kinase" evidence="9">
    <location>
        <begin position="447"/>
        <end position="664"/>
    </location>
</feature>
<feature type="transmembrane region" description="Helical" evidence="8">
    <location>
        <begin position="328"/>
        <end position="346"/>
    </location>
</feature>
<keyword evidence="3 6" id="KW-0597">Phosphoprotein</keyword>
<evidence type="ECO:0000256" key="3">
    <source>
        <dbReference type="ARBA" id="ARBA00022553"/>
    </source>
</evidence>
<feature type="transmembrane region" description="Helical" evidence="8">
    <location>
        <begin position="209"/>
        <end position="227"/>
    </location>
</feature>
<evidence type="ECO:0000256" key="6">
    <source>
        <dbReference type="PROSITE-ProRule" id="PRU00169"/>
    </source>
</evidence>
<dbReference type="InterPro" id="IPR011623">
    <property type="entry name" value="7TMR_DISM_rcpt_extracell_dom1"/>
</dbReference>
<dbReference type="PRINTS" id="PR00344">
    <property type="entry name" value="BCTRLSENSOR"/>
</dbReference>
<dbReference type="SUPFAM" id="SSF47384">
    <property type="entry name" value="Homodimeric domain of signal transducing histidine kinase"/>
    <property type="match status" value="1"/>
</dbReference>
<dbReference type="SUPFAM" id="SSF55874">
    <property type="entry name" value="ATPase domain of HSP90 chaperone/DNA topoisomerase II/histidine kinase"/>
    <property type="match status" value="1"/>
</dbReference>
<evidence type="ECO:0000256" key="1">
    <source>
        <dbReference type="ARBA" id="ARBA00000085"/>
    </source>
</evidence>
<dbReference type="Pfam" id="PF04397">
    <property type="entry name" value="LytTR"/>
    <property type="match status" value="1"/>
</dbReference>
<dbReference type="InterPro" id="IPR036890">
    <property type="entry name" value="HATPase_C_sf"/>
</dbReference>
<dbReference type="PROSITE" id="PS50109">
    <property type="entry name" value="HIS_KIN"/>
    <property type="match status" value="1"/>
</dbReference>
<protein>
    <recommendedName>
        <fullName evidence="2">histidine kinase</fullName>
        <ecNumber evidence="2">2.7.13.3</ecNumber>
    </recommendedName>
</protein>
<evidence type="ECO:0000313" key="12">
    <source>
        <dbReference type="Proteomes" id="UP000177583"/>
    </source>
</evidence>
<evidence type="ECO:0000256" key="5">
    <source>
        <dbReference type="ARBA" id="ARBA00022777"/>
    </source>
</evidence>
<feature type="transmembrane region" description="Helical" evidence="8">
    <location>
        <begin position="234"/>
        <end position="257"/>
    </location>
</feature>
<comment type="caution">
    <text evidence="11">The sequence shown here is derived from an EMBL/GenBank/DDBJ whole genome shotgun (WGS) entry which is preliminary data.</text>
</comment>
<dbReference type="InterPro" id="IPR011622">
    <property type="entry name" value="7TMR_DISM_rcpt_extracell_dom2"/>
</dbReference>
<dbReference type="Gene3D" id="3.30.565.10">
    <property type="entry name" value="Histidine kinase-like ATPase, C-terminal domain"/>
    <property type="match status" value="1"/>
</dbReference>
<dbReference type="Pfam" id="PF07695">
    <property type="entry name" value="7TMR-DISM_7TM"/>
    <property type="match status" value="1"/>
</dbReference>
<dbReference type="EC" id="2.7.13.3" evidence="2"/>
<evidence type="ECO:0000256" key="2">
    <source>
        <dbReference type="ARBA" id="ARBA00012438"/>
    </source>
</evidence>
<feature type="transmembrane region" description="Helical" evidence="8">
    <location>
        <begin position="269"/>
        <end position="290"/>
    </location>
</feature>
<dbReference type="InterPro" id="IPR007492">
    <property type="entry name" value="LytTR_DNA-bd_dom"/>
</dbReference>
<dbReference type="Gene3D" id="2.60.40.2380">
    <property type="match status" value="1"/>
</dbReference>
<feature type="domain" description="Response regulatory" evidence="10">
    <location>
        <begin position="710"/>
        <end position="826"/>
    </location>
</feature>
<dbReference type="InterPro" id="IPR003661">
    <property type="entry name" value="HisK_dim/P_dom"/>
</dbReference>
<sequence>MEKRWVGIQPKQDKPQDQTARKTGLALLCLFLLALEALGSDSKARLVLSEQFGQSSLEGALSVFITSDPNLGIEQVQRLDLAQAFAPFPQSEWNQDFTDKIYWLKLELDNQRPGEEWVLDQQFWWISEFALYLPQADGSYRVQQSGADLKVSQRAFDHYHLGFRFTLPLQGPQTLYLRCKTKHVMELSLGLYGLAQFHEQESRFKMVHAAYFGGLATILLYNFFLFLGIRERSYLYYILFLANFMVLQLCALGLGFYLLWPDHPGWNDWATEVFIDTGSFLAVLFGTEFLEIKNLSPKVHRAAWGFACLTLLPLVLIPLGPFVVVQRLTYLMLVGTCCVLLGLGFYSRAKGYRPATPYTLAWSFFLAGILVSLLRGFGFVPSNHLTRYSMEYGSLFEMALLSIALVVRINDLKEQNLTQAQAIGEALTLRNQELNQLDRLKDQFLSQVSHDLRTPLHGIIGIAQDLQGKSQLQEPKLKANLEIITTSAKRLGLLVDDILDFAKINNQGLELHRTWVDMGLLVDWVQVHFRLFLQEKSLAFQREIEPNFPLIFVDENRLQQILFNLIGNAVKFTDQGEIRLKAKVEGTGVVVGVSDTGIGIAPEDQEVIFLPYRQGQETAALNYAGAGLGLSLAKSLVEAHGGTLQVRSRLGAGAEFWFDLPGSLQPTHSPPPVRPPARPARLREPKPVPGAASLAAKPQRVAPSGRAKDVILLVDDDPVNRQVVANYLENAPFTLVEAASGEQALELLQTQVPALILLDVMMPKISGFEVCAQVRKQFSAHKLPIIFLTAKTQMQDLEEGFRLGANDYIYKPFNREELLIRLHNQLNNRSIAQKFESLRRFGSSVSQLKGVEEVLSAVLGELSANLDFEEAALYHLDEQVLHRPAAGGESRLTGQLQEQTADLFPPEETVLVQDQLAPAPWDKILGQPQGPTLAGRHLALGRLSSSSGTLVVLLRHPLAPAFSRVEVEYLEGLLGQADSSLARLSSLIEDGELKKVLTEVEPLLGRVFYVEANSPYCSLFFSASPQSAKEVRISLGKLVQVIGEGKLVQIHRSYAVNPVWVQKVSTSARHFELTLEDSTGAKVQLPLSRNLTKELKARFPGWFS</sequence>
<keyword evidence="5" id="KW-0418">Kinase</keyword>
<dbReference type="Pfam" id="PF02518">
    <property type="entry name" value="HATPase_c"/>
    <property type="match status" value="1"/>
</dbReference>
<name>A0A1F6GLN2_9PROT</name>
<dbReference type="SMART" id="SM00388">
    <property type="entry name" value="HisKA"/>
    <property type="match status" value="1"/>
</dbReference>
<dbReference type="CDD" id="cd00082">
    <property type="entry name" value="HisKA"/>
    <property type="match status" value="1"/>
</dbReference>
<dbReference type="PANTHER" id="PTHR43047">
    <property type="entry name" value="TWO-COMPONENT HISTIDINE PROTEIN KINASE"/>
    <property type="match status" value="1"/>
</dbReference>
<dbReference type="SMART" id="SM00850">
    <property type="entry name" value="LytTR"/>
    <property type="match status" value="1"/>
</dbReference>
<evidence type="ECO:0000256" key="7">
    <source>
        <dbReference type="SAM" id="MobiDB-lite"/>
    </source>
</evidence>
<evidence type="ECO:0000259" key="9">
    <source>
        <dbReference type="PROSITE" id="PS50109"/>
    </source>
</evidence>
<dbReference type="Proteomes" id="UP000177583">
    <property type="component" value="Unassembled WGS sequence"/>
</dbReference>
<keyword evidence="8" id="KW-0812">Transmembrane</keyword>
<dbReference type="InterPro" id="IPR004358">
    <property type="entry name" value="Sig_transdc_His_kin-like_C"/>
</dbReference>
<evidence type="ECO:0000256" key="4">
    <source>
        <dbReference type="ARBA" id="ARBA00022679"/>
    </source>
</evidence>
<accession>A0A1F6GLN2</accession>
<dbReference type="GO" id="GO:0000155">
    <property type="term" value="F:phosphorelay sensor kinase activity"/>
    <property type="evidence" value="ECO:0007669"/>
    <property type="project" value="InterPro"/>
</dbReference>
<dbReference type="SUPFAM" id="SSF52172">
    <property type="entry name" value="CheY-like"/>
    <property type="match status" value="1"/>
</dbReference>
<dbReference type="PANTHER" id="PTHR43047:SF64">
    <property type="entry name" value="HISTIDINE KINASE CONTAINING CHEY-HOMOLOGOUS RECEIVER DOMAIN AND PAS DOMAIN-RELATED"/>
    <property type="match status" value="1"/>
</dbReference>
<dbReference type="InterPro" id="IPR005467">
    <property type="entry name" value="His_kinase_dom"/>
</dbReference>
<dbReference type="CDD" id="cd17574">
    <property type="entry name" value="REC_OmpR"/>
    <property type="match status" value="1"/>
</dbReference>
<gene>
    <name evidence="11" type="ORF">A2557_09655</name>
</gene>
<feature type="modified residue" description="4-aspartylphosphate" evidence="6">
    <location>
        <position position="759"/>
    </location>
</feature>
<organism evidence="11 12">
    <name type="scientific">Candidatus Lambdaproteobacteria bacterium RIFOXYD2_FULL_56_26</name>
    <dbReference type="NCBI Taxonomy" id="1817773"/>
    <lineage>
        <taxon>Bacteria</taxon>
        <taxon>Pseudomonadati</taxon>
        <taxon>Pseudomonadota</taxon>
        <taxon>Candidatus Lambdaproteobacteria</taxon>
    </lineage>
</organism>